<sequence length="355" mass="37508">MPNQYPRFDAAALRELCAGLARTSSVLPQDADILAASLVDADLHGRSTHGVSRLPVYLQRIDKGLVDPAAQLVLERPRPGVLLADAANGIGQVQSFKTVETLLDMARENGTATAVVRGSQHSGTMAQYCNHAADQGMILFATTDCEPAMAPAGGTEALFGTNPLAASFPTGKGWHIAIDMATSVVARGNIVAANRRGDPIPEGWALDKNGEPTTDAQAALMGTVLTMAGHKGYALALLVELFSGVLSGSSLSADISSMYAGPERPQDVGHFFQALDISAFMDLELFTQRTDALIDRIKGSRRREGVEEILIPGERAARVAARNRAEGVPVDPGVIATLEDMARKRGLEPTISAIT</sequence>
<dbReference type="OrthoDB" id="924592at2"/>
<dbReference type="SUPFAM" id="SSF89733">
    <property type="entry name" value="L-sulfolactate dehydrogenase-like"/>
    <property type="match status" value="1"/>
</dbReference>
<reference evidence="4 5" key="1">
    <citation type="submission" date="2018-06" db="EMBL/GenBank/DDBJ databases">
        <title>Complete genome of Desulfovibrio marinus P48SEP.</title>
        <authorList>
            <person name="Crispim J.S."/>
            <person name="Vidigal P.M.P."/>
            <person name="Silva L.C.F."/>
            <person name="Araujo L.C."/>
            <person name="Laguardia C.N."/>
            <person name="Dias R.S."/>
            <person name="Sousa M.P."/>
            <person name="Paula S.O."/>
            <person name="Silva C."/>
        </authorList>
    </citation>
    <scope>NUCLEOTIDE SEQUENCE [LARGE SCALE GENOMIC DNA]</scope>
    <source>
        <strain evidence="4 5">P48SEP</strain>
    </source>
</reference>
<evidence type="ECO:0000313" key="4">
    <source>
        <dbReference type="EMBL" id="TVM32313.1"/>
    </source>
</evidence>
<evidence type="ECO:0000313" key="5">
    <source>
        <dbReference type="Proteomes" id="UP000434052"/>
    </source>
</evidence>
<keyword evidence="2" id="KW-0560">Oxidoreductase</keyword>
<dbReference type="AlphaFoldDB" id="A0A6P1ZEJ5"/>
<protein>
    <submittedName>
        <fullName evidence="4">Ldh family oxidoreductase</fullName>
    </submittedName>
</protein>
<keyword evidence="6" id="KW-1185">Reference proteome</keyword>
<dbReference type="Proteomes" id="UP000434052">
    <property type="component" value="Unassembled WGS sequence"/>
</dbReference>
<dbReference type="Proteomes" id="UP000503251">
    <property type="component" value="Chromosome"/>
</dbReference>
<dbReference type="Gene3D" id="3.30.1370.60">
    <property type="entry name" value="Hypothetical oxidoreductase yiak, domain 2"/>
    <property type="match status" value="1"/>
</dbReference>
<comment type="similarity">
    <text evidence="1">Belongs to the LDH2/MDH2 oxidoreductase family.</text>
</comment>
<accession>A0A6P1ZEJ5</accession>
<evidence type="ECO:0000256" key="2">
    <source>
        <dbReference type="ARBA" id="ARBA00023002"/>
    </source>
</evidence>
<dbReference type="EMBL" id="CP039543">
    <property type="protein sequence ID" value="QJT10365.1"/>
    <property type="molecule type" value="Genomic_DNA"/>
</dbReference>
<evidence type="ECO:0000313" key="6">
    <source>
        <dbReference type="Proteomes" id="UP000503251"/>
    </source>
</evidence>
<dbReference type="InterPro" id="IPR043143">
    <property type="entry name" value="Mal/L-sulf/L-lact_DH-like_NADP"/>
</dbReference>
<dbReference type="PANTHER" id="PTHR11091:SF0">
    <property type="entry name" value="MALATE DEHYDROGENASE"/>
    <property type="match status" value="1"/>
</dbReference>
<organism evidence="4 5">
    <name type="scientific">Oceanidesulfovibrio marinus</name>
    <dbReference type="NCBI Taxonomy" id="370038"/>
    <lineage>
        <taxon>Bacteria</taxon>
        <taxon>Pseudomonadati</taxon>
        <taxon>Thermodesulfobacteriota</taxon>
        <taxon>Desulfovibrionia</taxon>
        <taxon>Desulfovibrionales</taxon>
        <taxon>Desulfovibrionaceae</taxon>
        <taxon>Oceanidesulfovibrio</taxon>
    </lineage>
</organism>
<dbReference type="GO" id="GO:0016491">
    <property type="term" value="F:oxidoreductase activity"/>
    <property type="evidence" value="ECO:0007669"/>
    <property type="project" value="UniProtKB-KW"/>
</dbReference>
<dbReference type="Gene3D" id="1.10.1530.10">
    <property type="match status" value="1"/>
</dbReference>
<dbReference type="PANTHER" id="PTHR11091">
    <property type="entry name" value="OXIDOREDUCTASE-RELATED"/>
    <property type="match status" value="1"/>
</dbReference>
<dbReference type="InterPro" id="IPR043144">
    <property type="entry name" value="Mal/L-sulf/L-lact_DH-like_ah"/>
</dbReference>
<dbReference type="RefSeq" id="WP_144306324.1">
    <property type="nucleotide sequence ID" value="NZ_CP039543.1"/>
</dbReference>
<gene>
    <name evidence="4" type="ORF">DQK91_15650</name>
    <name evidence="3" type="ORF">E8L03_16135</name>
</gene>
<evidence type="ECO:0000256" key="1">
    <source>
        <dbReference type="ARBA" id="ARBA00006056"/>
    </source>
</evidence>
<dbReference type="InterPro" id="IPR036111">
    <property type="entry name" value="Mal/L-sulfo/L-lacto_DH-like_sf"/>
</dbReference>
<evidence type="ECO:0000313" key="3">
    <source>
        <dbReference type="EMBL" id="QJT10365.1"/>
    </source>
</evidence>
<proteinExistence type="inferred from homology"/>
<dbReference type="EMBL" id="QMIF01000011">
    <property type="protein sequence ID" value="TVM32313.1"/>
    <property type="molecule type" value="Genomic_DNA"/>
</dbReference>
<reference evidence="3 6" key="2">
    <citation type="submission" date="2019-04" db="EMBL/GenBank/DDBJ databases">
        <title>Isolation and culture of sulfate reducing bacteria from the cold seep of the South China Sea.</title>
        <authorList>
            <person name="Sun C."/>
            <person name="Liu R."/>
        </authorList>
    </citation>
    <scope>NUCLEOTIDE SEQUENCE [LARGE SCALE GENOMIC DNA]</scope>
    <source>
        <strain evidence="3 6">CS1</strain>
    </source>
</reference>
<name>A0A6P1ZEJ5_9BACT</name>
<dbReference type="InterPro" id="IPR003767">
    <property type="entry name" value="Malate/L-lactate_DH-like"/>
</dbReference>
<dbReference type="Pfam" id="PF02615">
    <property type="entry name" value="Ldh_2"/>
    <property type="match status" value="1"/>
</dbReference>